<keyword evidence="2" id="KW-1185">Reference proteome</keyword>
<evidence type="ECO:0000313" key="1">
    <source>
        <dbReference type="EMBL" id="ACO81319.1"/>
    </source>
</evidence>
<dbReference type="EnsemblBacteria" id="ACO81319">
    <property type="protein sequence ID" value="ACO81319"/>
    <property type="gene ID" value="Avin_52490"/>
</dbReference>
<proteinExistence type="predicted"/>
<dbReference type="KEGG" id="avn:Avin_52490"/>
<reference evidence="1 2" key="1">
    <citation type="journal article" date="2009" name="J. Bacteriol.">
        <title>Genome sequence of Azotobacter vinelandii, an obligate aerobe specialized to support diverse anaerobic metabolic processes.</title>
        <authorList>
            <person name="Setubal J.C."/>
            <person name="dos Santos P."/>
            <person name="Goldman B.S."/>
            <person name="Ertesvag H."/>
            <person name="Espin G."/>
            <person name="Rubio L.M."/>
            <person name="Valla S."/>
            <person name="Almeida N.F."/>
            <person name="Balasubramanian D."/>
            <person name="Cromes L."/>
            <person name="Curatti L."/>
            <person name="Du Z."/>
            <person name="Godsy E."/>
            <person name="Goodner B."/>
            <person name="Hellner-Burris K."/>
            <person name="Hernandez J.A."/>
            <person name="Houmiel K."/>
            <person name="Imperial J."/>
            <person name="Kennedy C."/>
            <person name="Larson T.J."/>
            <person name="Latreille P."/>
            <person name="Ligon L.S."/>
            <person name="Lu J."/>
            <person name="Maerk M."/>
            <person name="Miller N.M."/>
            <person name="Norton S."/>
            <person name="O'Carroll I.P."/>
            <person name="Paulsen I."/>
            <person name="Raulfs E.C."/>
            <person name="Roemer R."/>
            <person name="Rosser J."/>
            <person name="Segura D."/>
            <person name="Slater S."/>
            <person name="Stricklin S.L."/>
            <person name="Studholme D.J."/>
            <person name="Sun J."/>
            <person name="Viana C.J."/>
            <person name="Wallin E."/>
            <person name="Wang B."/>
            <person name="Wheeler C."/>
            <person name="Zhu H."/>
            <person name="Dean D.R."/>
            <person name="Dixon R."/>
            <person name="Wood D."/>
        </authorList>
    </citation>
    <scope>NUCLEOTIDE SEQUENCE [LARGE SCALE GENOMIC DNA]</scope>
    <source>
        <strain evidence="2">DJ / ATCC BAA-1303</strain>
    </source>
</reference>
<dbReference type="HOGENOM" id="CLU_3304053_0_0_6"/>
<gene>
    <name evidence="1" type="ordered locus">Avin_52490</name>
</gene>
<protein>
    <submittedName>
        <fullName evidence="1">Uncharacterized protein</fullName>
    </submittedName>
</protein>
<evidence type="ECO:0000313" key="2">
    <source>
        <dbReference type="Proteomes" id="UP000002424"/>
    </source>
</evidence>
<dbReference type="EMBL" id="CP001157">
    <property type="protein sequence ID" value="ACO81319.1"/>
    <property type="molecule type" value="Genomic_DNA"/>
</dbReference>
<name>C1DNG1_AZOVD</name>
<dbReference type="Proteomes" id="UP000002424">
    <property type="component" value="Chromosome"/>
</dbReference>
<accession>C1DNG1</accession>
<dbReference type="AlphaFoldDB" id="C1DNG1"/>
<organism evidence="1 2">
    <name type="scientific">Azotobacter vinelandii (strain DJ / ATCC BAA-1303)</name>
    <dbReference type="NCBI Taxonomy" id="322710"/>
    <lineage>
        <taxon>Bacteria</taxon>
        <taxon>Pseudomonadati</taxon>
        <taxon>Pseudomonadota</taxon>
        <taxon>Gammaproteobacteria</taxon>
        <taxon>Pseudomonadales</taxon>
        <taxon>Pseudomonadaceae</taxon>
        <taxon>Azotobacter</taxon>
    </lineage>
</organism>
<sequence>MSGAQEDPCPAFGWVRVLWKKHPQINRNEEFLKRWFFLY</sequence>
<dbReference type="STRING" id="322710.Avin_52490"/>